<feature type="domain" description="Helix-turn-helix" evidence="1">
    <location>
        <begin position="3"/>
        <end position="53"/>
    </location>
</feature>
<accession>C8VVK5</accession>
<dbReference type="KEGG" id="dae:Dtox_1452"/>
<evidence type="ECO:0000313" key="3">
    <source>
        <dbReference type="Proteomes" id="UP000002217"/>
    </source>
</evidence>
<dbReference type="GO" id="GO:0003677">
    <property type="term" value="F:DNA binding"/>
    <property type="evidence" value="ECO:0007669"/>
    <property type="project" value="InterPro"/>
</dbReference>
<protein>
    <submittedName>
        <fullName evidence="2">DNA binding domain protein, excisionase family</fullName>
    </submittedName>
</protein>
<reference evidence="2 3" key="1">
    <citation type="journal article" date="2009" name="Stand. Genomic Sci.">
        <title>Complete genome sequence of Desulfotomaculum acetoxidans type strain (5575).</title>
        <authorList>
            <person name="Spring S."/>
            <person name="Lapidus A."/>
            <person name="Schroder M."/>
            <person name="Gleim D."/>
            <person name="Sims D."/>
            <person name="Meincke L."/>
            <person name="Glavina Del Rio T."/>
            <person name="Tice H."/>
            <person name="Copeland A."/>
            <person name="Cheng J.F."/>
            <person name="Lucas S."/>
            <person name="Chen F."/>
            <person name="Nolan M."/>
            <person name="Bruce D."/>
            <person name="Goodwin L."/>
            <person name="Pitluck S."/>
            <person name="Ivanova N."/>
            <person name="Mavromatis K."/>
            <person name="Mikhailova N."/>
            <person name="Pati A."/>
            <person name="Chen A."/>
            <person name="Palaniappan K."/>
            <person name="Land M."/>
            <person name="Hauser L."/>
            <person name="Chang Y.J."/>
            <person name="Jeffries C.D."/>
            <person name="Chain P."/>
            <person name="Saunders E."/>
            <person name="Brettin T."/>
            <person name="Detter J.C."/>
            <person name="Goker M."/>
            <person name="Bristow J."/>
            <person name="Eisen J.A."/>
            <person name="Markowitz V."/>
            <person name="Hugenholtz P."/>
            <person name="Kyrpides N.C."/>
            <person name="Klenk H.P."/>
            <person name="Han C."/>
        </authorList>
    </citation>
    <scope>NUCLEOTIDE SEQUENCE [LARGE SCALE GENOMIC DNA]</scope>
    <source>
        <strain evidence="3">ATCC 49208 / DSM 771 / VKM B-1644</strain>
    </source>
</reference>
<evidence type="ECO:0000259" key="1">
    <source>
        <dbReference type="Pfam" id="PF12728"/>
    </source>
</evidence>
<dbReference type="Proteomes" id="UP000002217">
    <property type="component" value="Chromosome"/>
</dbReference>
<dbReference type="HOGENOM" id="CLU_207060_0_0_9"/>
<dbReference type="AlphaFoldDB" id="C8VVK5"/>
<dbReference type="OrthoDB" id="1809867at2"/>
<dbReference type="InterPro" id="IPR010093">
    <property type="entry name" value="SinI_DNA-bd"/>
</dbReference>
<dbReference type="EMBL" id="CP001720">
    <property type="protein sequence ID" value="ACV62320.1"/>
    <property type="molecule type" value="Genomic_DNA"/>
</dbReference>
<dbReference type="RefSeq" id="WP_015757034.1">
    <property type="nucleotide sequence ID" value="NC_013216.1"/>
</dbReference>
<proteinExistence type="predicted"/>
<organism evidence="2 3">
    <name type="scientific">Desulfofarcimen acetoxidans (strain ATCC 49208 / DSM 771 / KCTC 5769 / VKM B-1644 / 5575)</name>
    <name type="common">Desulfotomaculum acetoxidans</name>
    <dbReference type="NCBI Taxonomy" id="485916"/>
    <lineage>
        <taxon>Bacteria</taxon>
        <taxon>Bacillati</taxon>
        <taxon>Bacillota</taxon>
        <taxon>Clostridia</taxon>
        <taxon>Eubacteriales</taxon>
        <taxon>Peptococcaceae</taxon>
        <taxon>Desulfofarcimen</taxon>
    </lineage>
</organism>
<dbReference type="Pfam" id="PF12728">
    <property type="entry name" value="HTH_17"/>
    <property type="match status" value="1"/>
</dbReference>
<gene>
    <name evidence="2" type="ordered locus">Dtox_1452</name>
</gene>
<evidence type="ECO:0000313" key="2">
    <source>
        <dbReference type="EMBL" id="ACV62320.1"/>
    </source>
</evidence>
<dbReference type="InterPro" id="IPR041657">
    <property type="entry name" value="HTH_17"/>
</dbReference>
<name>C8VVK5_DESAS</name>
<sequence length="64" mass="7374">MQFYTVSEVAKILRVRKTLVYEMVYSGRIKAIQLSKRRIRIAESSISEFIEKESCRNSGDSISA</sequence>
<keyword evidence="3" id="KW-1185">Reference proteome</keyword>
<dbReference type="NCBIfam" id="TIGR01764">
    <property type="entry name" value="excise"/>
    <property type="match status" value="1"/>
</dbReference>